<evidence type="ECO:0000256" key="1">
    <source>
        <dbReference type="SAM" id="Phobius"/>
    </source>
</evidence>
<feature type="transmembrane region" description="Helical" evidence="1">
    <location>
        <begin position="16"/>
        <end position="36"/>
    </location>
</feature>
<dbReference type="RefSeq" id="WP_101192707.1">
    <property type="nucleotide sequence ID" value="NZ_PIYS01000003.1"/>
</dbReference>
<accession>A0A2I0CTY1</accession>
<organism evidence="2 3">
    <name type="scientific">Pseudomonas fluvialis</name>
    <dbReference type="NCBI Taxonomy" id="1793966"/>
    <lineage>
        <taxon>Bacteria</taxon>
        <taxon>Pseudomonadati</taxon>
        <taxon>Pseudomonadota</taxon>
        <taxon>Gammaproteobacteria</taxon>
        <taxon>Pseudomonadales</taxon>
        <taxon>Pseudomonadaceae</taxon>
        <taxon>Pseudomonas</taxon>
    </lineage>
</organism>
<reference evidence="3" key="1">
    <citation type="submission" date="2017-12" db="EMBL/GenBank/DDBJ databases">
        <authorList>
            <person name="Yu X.-Y."/>
        </authorList>
    </citation>
    <scope>NUCLEOTIDE SEQUENCE [LARGE SCALE GENOMIC DNA]</scope>
    <source>
        <strain evidence="3">ZYSR67-Z</strain>
    </source>
</reference>
<protein>
    <submittedName>
        <fullName evidence="2">DUF4760 domain-containing protein</fullName>
    </submittedName>
</protein>
<dbReference type="EMBL" id="PIYS01000003">
    <property type="protein sequence ID" value="PKF72696.1"/>
    <property type="molecule type" value="Genomic_DNA"/>
</dbReference>
<evidence type="ECO:0000313" key="2">
    <source>
        <dbReference type="EMBL" id="PKF72696.1"/>
    </source>
</evidence>
<keyword evidence="1" id="KW-0812">Transmembrane</keyword>
<dbReference type="Proteomes" id="UP000242861">
    <property type="component" value="Unassembled WGS sequence"/>
</dbReference>
<evidence type="ECO:0000313" key="3">
    <source>
        <dbReference type="Proteomes" id="UP000242861"/>
    </source>
</evidence>
<dbReference type="InterPro" id="IPR031876">
    <property type="entry name" value="DUF4760"/>
</dbReference>
<keyword evidence="1" id="KW-1133">Transmembrane helix</keyword>
<gene>
    <name evidence="2" type="ORF">CW360_02995</name>
</gene>
<dbReference type="AlphaFoldDB" id="A0A2I0CTY1"/>
<keyword evidence="1" id="KW-0472">Membrane</keyword>
<sequence>MEEFCAGLVSLLGSKAFANFVLATGVAVAIVSVLSAKSTAKRKQTADLMFGTRADAELTKGYKRLQALHNAPDANIRSFAKDDKRDSEEANDIRYVLNHWERICVGINQGIYCEKMLHEASYSTVMNLYAQANPFIAAIRESTGKHTFYQELESLAKRWEKKPLVKKTTPR</sequence>
<name>A0A2I0CTY1_9PSED</name>
<comment type="caution">
    <text evidence="2">The sequence shown here is derived from an EMBL/GenBank/DDBJ whole genome shotgun (WGS) entry which is preliminary data.</text>
</comment>
<proteinExistence type="predicted"/>
<dbReference type="Pfam" id="PF15956">
    <property type="entry name" value="DUF4760"/>
    <property type="match status" value="1"/>
</dbReference>